<dbReference type="Proteomes" id="UP000266861">
    <property type="component" value="Unassembled WGS sequence"/>
</dbReference>
<dbReference type="AlphaFoldDB" id="A0A397JN27"/>
<dbReference type="Pfam" id="PF14441">
    <property type="entry name" value="OTT_1508_deam"/>
    <property type="match status" value="1"/>
</dbReference>
<accession>A0A397JN27</accession>
<sequence length="421" mass="48985">MLQEKEFYSKVCVAGSVKFVINKASKEEINISESDKFSCNLATILARDREVVAVNLKMLLNKCKIYISKNDKWLDKDVKYINEIKKLMTNLSKDAPMTFTQASERKDVITLFFNVLEYCSVKLGYRLDKLKRDIKNDKDKPYIKAFLEFAGINVDNLDKMDEYDISMICCEYYKKNKNSLTIPEKFLGHNKKVGSYAGSVMDIANCARKEKYKTSFSCIDLHLLDPIFADQSISSWNAIIKRFIPIQKDHEDFKEKYLKNYEIRDRLNHIYGGTGTQLDCEKTNHIYLHAELNILTNIMNQYKGNNEFIAVSKKCCYLCESYIEFVRSRGYKIAISGTHKKLYHRWKLPETFKKEFVEHTLFNLDLIIESGIEQHTNIIAKSDNDKDSVDSDNPDYVAMKSVTKRAKLIKQIDIFNNSDIQ</sequence>
<dbReference type="EMBL" id="PQFF01000009">
    <property type="protein sequence ID" value="RHZ89759.1"/>
    <property type="molecule type" value="Genomic_DNA"/>
</dbReference>
<evidence type="ECO:0000313" key="1">
    <source>
        <dbReference type="EMBL" id="RHZ89759.1"/>
    </source>
</evidence>
<keyword evidence="2" id="KW-1185">Reference proteome</keyword>
<evidence type="ECO:0000313" key="2">
    <source>
        <dbReference type="Proteomes" id="UP000266861"/>
    </source>
</evidence>
<reference evidence="1 2" key="1">
    <citation type="submission" date="2018-08" db="EMBL/GenBank/DDBJ databases">
        <title>Genome and evolution of the arbuscular mycorrhizal fungus Diversispora epigaea (formerly Glomus versiforme) and its bacterial endosymbionts.</title>
        <authorList>
            <person name="Sun X."/>
            <person name="Fei Z."/>
            <person name="Harrison M."/>
        </authorList>
    </citation>
    <scope>NUCLEOTIDE SEQUENCE [LARGE SCALE GENOMIC DNA]</scope>
    <source>
        <strain evidence="1 2">IT104</strain>
    </source>
</reference>
<dbReference type="OrthoDB" id="4851849at2759"/>
<name>A0A397JN27_9GLOM</name>
<proteinExistence type="predicted"/>
<organism evidence="1 2">
    <name type="scientific">Diversispora epigaea</name>
    <dbReference type="NCBI Taxonomy" id="1348612"/>
    <lineage>
        <taxon>Eukaryota</taxon>
        <taxon>Fungi</taxon>
        <taxon>Fungi incertae sedis</taxon>
        <taxon>Mucoromycota</taxon>
        <taxon>Glomeromycotina</taxon>
        <taxon>Glomeromycetes</taxon>
        <taxon>Diversisporales</taxon>
        <taxon>Diversisporaceae</taxon>
        <taxon>Diversispora</taxon>
    </lineage>
</organism>
<gene>
    <name evidence="1" type="ORF">Glove_11g76</name>
</gene>
<protein>
    <submittedName>
        <fullName evidence="1">Uncharacterized protein</fullName>
    </submittedName>
</protein>
<dbReference type="InterPro" id="IPR027796">
    <property type="entry name" value="OTT_1508_deam-like"/>
</dbReference>
<comment type="caution">
    <text evidence="1">The sequence shown here is derived from an EMBL/GenBank/DDBJ whole genome shotgun (WGS) entry which is preliminary data.</text>
</comment>